<evidence type="ECO:0000256" key="2">
    <source>
        <dbReference type="ARBA" id="ARBA00005874"/>
    </source>
</evidence>
<dbReference type="InterPro" id="IPR019546">
    <property type="entry name" value="TAT_signal_bac_arc"/>
</dbReference>
<sequence>MSSKKNINRRGFLGASGVVAASALGAGAIGLGASPAHADLRGAPREIENQGRILSYEFNTTSVETRWPHLHPPRATVLLPDGYHTSGKRYPVLYLLHGGLGSYMQFRDLGIEGLTAGKELIVVMPEGGYAGWYSNPASTSITVGPRNWETFHINELLPWVDATFRTHAEYAGRAVSGFSMGGFGALKYTAKYYGHFCSVSSHSGPASLREPFDAIRVADYINLTGFAECGRSMYGVPWREDLVSADNPVERIESYRNKRIFLVAGTARSALFNGKAEWNELQEQQVADGQRQFGALLDQAGIPHTRYEEPGGHFVRQHRLQEDIDGIVAHLKKAG</sequence>
<evidence type="ECO:0000256" key="1">
    <source>
        <dbReference type="ARBA" id="ARBA00000697"/>
    </source>
</evidence>
<evidence type="ECO:0000256" key="8">
    <source>
        <dbReference type="ARBA" id="ARBA00048109"/>
    </source>
</evidence>
<gene>
    <name evidence="10" type="ORF">EII34_07545</name>
</gene>
<evidence type="ECO:0000256" key="6">
    <source>
        <dbReference type="ARBA" id="ARBA00023315"/>
    </source>
</evidence>
<dbReference type="InterPro" id="IPR050583">
    <property type="entry name" value="Mycobacterial_A85_antigen"/>
</dbReference>
<protein>
    <recommendedName>
        <fullName evidence="7">Acyl-CoA:diacylglycerol acyltransferase</fullName>
        <ecNumber evidence="3">2.3.1.122</ecNumber>
        <ecNumber evidence="4">2.3.1.20</ecNumber>
    </recommendedName>
</protein>
<evidence type="ECO:0000256" key="3">
    <source>
        <dbReference type="ARBA" id="ARBA00012820"/>
    </source>
</evidence>
<keyword evidence="6" id="KW-0012">Acyltransferase</keyword>
<dbReference type="InterPro" id="IPR000801">
    <property type="entry name" value="Esterase-like"/>
</dbReference>
<comment type="similarity">
    <text evidence="2">Belongs to the mycobacterial A85 antigen family.</text>
</comment>
<dbReference type="RefSeq" id="WP_124844520.1">
    <property type="nucleotide sequence ID" value="NZ_JAUNKP010000006.1"/>
</dbReference>
<dbReference type="Pfam" id="PF00756">
    <property type="entry name" value="Esterase"/>
    <property type="match status" value="1"/>
</dbReference>
<dbReference type="GO" id="GO:0050348">
    <property type="term" value="F:trehalose O-mycolyltransferase activity"/>
    <property type="evidence" value="ECO:0007669"/>
    <property type="project" value="UniProtKB-EC"/>
</dbReference>
<feature type="signal peptide" evidence="9">
    <location>
        <begin position="1"/>
        <end position="38"/>
    </location>
</feature>
<dbReference type="AlphaFoldDB" id="A0A3P1T715"/>
<dbReference type="PROSITE" id="PS51318">
    <property type="entry name" value="TAT"/>
    <property type="match status" value="1"/>
</dbReference>
<evidence type="ECO:0000313" key="11">
    <source>
        <dbReference type="Proteomes" id="UP000280819"/>
    </source>
</evidence>
<evidence type="ECO:0000256" key="5">
    <source>
        <dbReference type="ARBA" id="ARBA00022679"/>
    </source>
</evidence>
<name>A0A3P1T715_9ACTN</name>
<dbReference type="PANTHER" id="PTHR48098">
    <property type="entry name" value="ENTEROCHELIN ESTERASE-RELATED"/>
    <property type="match status" value="1"/>
</dbReference>
<dbReference type="EMBL" id="RQZG01000007">
    <property type="protein sequence ID" value="RRD05184.1"/>
    <property type="molecule type" value="Genomic_DNA"/>
</dbReference>
<dbReference type="EC" id="2.3.1.122" evidence="3"/>
<comment type="caution">
    <text evidence="10">The sequence shown here is derived from an EMBL/GenBank/DDBJ whole genome shotgun (WGS) entry which is preliminary data.</text>
</comment>
<evidence type="ECO:0000256" key="4">
    <source>
        <dbReference type="ARBA" id="ARBA00013244"/>
    </source>
</evidence>
<reference evidence="10 11" key="1">
    <citation type="submission" date="2018-11" db="EMBL/GenBank/DDBJ databases">
        <title>Genomes From Bacteria Associated with the Canine Oral Cavity: a Test Case for Automated Genome-Based Taxonomic Assignment.</title>
        <authorList>
            <person name="Coil D.A."/>
            <person name="Jospin G."/>
            <person name="Darling A.E."/>
            <person name="Wallis C."/>
            <person name="Davis I.J."/>
            <person name="Harris S."/>
            <person name="Eisen J.A."/>
            <person name="Holcombe L.J."/>
            <person name="O'Flynn C."/>
        </authorList>
    </citation>
    <scope>NUCLEOTIDE SEQUENCE [LARGE SCALE GENOMIC DNA]</scope>
    <source>
        <strain evidence="10 11">OH887_COT-365</strain>
    </source>
</reference>
<proteinExistence type="inferred from homology"/>
<organism evidence="10 11">
    <name type="scientific">Arachnia propionica</name>
    <dbReference type="NCBI Taxonomy" id="1750"/>
    <lineage>
        <taxon>Bacteria</taxon>
        <taxon>Bacillati</taxon>
        <taxon>Actinomycetota</taxon>
        <taxon>Actinomycetes</taxon>
        <taxon>Propionibacteriales</taxon>
        <taxon>Propionibacteriaceae</taxon>
        <taxon>Arachnia</taxon>
    </lineage>
</organism>
<dbReference type="InterPro" id="IPR029058">
    <property type="entry name" value="AB_hydrolase_fold"/>
</dbReference>
<dbReference type="GO" id="GO:0004144">
    <property type="term" value="F:diacylglycerol O-acyltransferase activity"/>
    <property type="evidence" value="ECO:0007669"/>
    <property type="project" value="UniProtKB-EC"/>
</dbReference>
<keyword evidence="5" id="KW-0808">Transferase</keyword>
<dbReference type="PANTHER" id="PTHR48098:SF1">
    <property type="entry name" value="DIACYLGLYCEROL ACYLTRANSFERASE_MYCOLYLTRANSFERASE AG85A"/>
    <property type="match status" value="1"/>
</dbReference>
<comment type="catalytic activity">
    <reaction evidence="8">
        <text>an acyl-CoA + a 1,2-diacyl-sn-glycerol = a triacyl-sn-glycerol + CoA</text>
        <dbReference type="Rhea" id="RHEA:10868"/>
        <dbReference type="ChEBI" id="CHEBI:17815"/>
        <dbReference type="ChEBI" id="CHEBI:57287"/>
        <dbReference type="ChEBI" id="CHEBI:58342"/>
        <dbReference type="ChEBI" id="CHEBI:64615"/>
        <dbReference type="EC" id="2.3.1.20"/>
    </reaction>
</comment>
<evidence type="ECO:0000256" key="9">
    <source>
        <dbReference type="SAM" id="SignalP"/>
    </source>
</evidence>
<dbReference type="Proteomes" id="UP000280819">
    <property type="component" value="Unassembled WGS sequence"/>
</dbReference>
<comment type="catalytic activity">
    <reaction evidence="1">
        <text>2 alpha,alpha'-trehalose 6-mycolate = alpha,alpha'-trehalose 6,6'-bismycolate + alpha,alpha-trehalose</text>
        <dbReference type="Rhea" id="RHEA:23472"/>
        <dbReference type="ChEBI" id="CHEBI:16551"/>
        <dbReference type="ChEBI" id="CHEBI:18195"/>
        <dbReference type="ChEBI" id="CHEBI:18234"/>
        <dbReference type="EC" id="2.3.1.122"/>
    </reaction>
</comment>
<accession>A0A3P1T715</accession>
<evidence type="ECO:0000313" key="10">
    <source>
        <dbReference type="EMBL" id="RRD05184.1"/>
    </source>
</evidence>
<dbReference type="Gene3D" id="3.40.50.1820">
    <property type="entry name" value="alpha/beta hydrolase"/>
    <property type="match status" value="1"/>
</dbReference>
<dbReference type="InterPro" id="IPR006311">
    <property type="entry name" value="TAT_signal"/>
</dbReference>
<keyword evidence="9" id="KW-0732">Signal</keyword>
<dbReference type="OrthoDB" id="4527292at2"/>
<feature type="chain" id="PRO_5018028960" description="Acyl-CoA:diacylglycerol acyltransferase" evidence="9">
    <location>
        <begin position="39"/>
        <end position="335"/>
    </location>
</feature>
<evidence type="ECO:0000256" key="7">
    <source>
        <dbReference type="ARBA" id="ARBA00032572"/>
    </source>
</evidence>
<dbReference type="EC" id="2.3.1.20" evidence="4"/>
<dbReference type="NCBIfam" id="TIGR01409">
    <property type="entry name" value="TAT_signal_seq"/>
    <property type="match status" value="1"/>
</dbReference>
<dbReference type="SUPFAM" id="SSF53474">
    <property type="entry name" value="alpha/beta-Hydrolases"/>
    <property type="match status" value="1"/>
</dbReference>